<evidence type="ECO:0000256" key="2">
    <source>
        <dbReference type="ARBA" id="ARBA00023134"/>
    </source>
</evidence>
<evidence type="ECO:0000259" key="4">
    <source>
        <dbReference type="Pfam" id="PF14578"/>
    </source>
</evidence>
<reference evidence="5" key="1">
    <citation type="submission" date="2014-09" db="EMBL/GenBank/DDBJ databases">
        <authorList>
            <person name="Magalhaes I.L.F."/>
            <person name="Oliveira U."/>
            <person name="Santos F.R."/>
            <person name="Vidigal T.H.D.A."/>
            <person name="Brescovit A.D."/>
            <person name="Santos A.J."/>
        </authorList>
    </citation>
    <scope>NUCLEOTIDE SEQUENCE</scope>
    <source>
        <tissue evidence="5">Shoot tissue taken approximately 20 cm above the soil surface</tissue>
    </source>
</reference>
<dbReference type="SUPFAM" id="SSF50447">
    <property type="entry name" value="Translation proteins"/>
    <property type="match status" value="1"/>
</dbReference>
<dbReference type="PANTHER" id="PTHR43381:SF10">
    <property type="entry name" value="TR-TYPE G DOMAIN-CONTAINING PROTEIN"/>
    <property type="match status" value="1"/>
</dbReference>
<dbReference type="GO" id="GO:0005525">
    <property type="term" value="F:GTP binding"/>
    <property type="evidence" value="ECO:0007669"/>
    <property type="project" value="UniProtKB-KW"/>
</dbReference>
<organism evidence="5">
    <name type="scientific">Arundo donax</name>
    <name type="common">Giant reed</name>
    <name type="synonym">Donax arundinaceus</name>
    <dbReference type="NCBI Taxonomy" id="35708"/>
    <lineage>
        <taxon>Eukaryota</taxon>
        <taxon>Viridiplantae</taxon>
        <taxon>Streptophyta</taxon>
        <taxon>Embryophyta</taxon>
        <taxon>Tracheophyta</taxon>
        <taxon>Spermatophyta</taxon>
        <taxon>Magnoliopsida</taxon>
        <taxon>Liliopsida</taxon>
        <taxon>Poales</taxon>
        <taxon>Poaceae</taxon>
        <taxon>PACMAD clade</taxon>
        <taxon>Arundinoideae</taxon>
        <taxon>Arundineae</taxon>
        <taxon>Arundo</taxon>
    </lineage>
</organism>
<evidence type="ECO:0000313" key="5">
    <source>
        <dbReference type="EMBL" id="JAD76062.1"/>
    </source>
</evidence>
<dbReference type="SUPFAM" id="SSF52156">
    <property type="entry name" value="Initiation factor IF2/eIF5b, domain 3"/>
    <property type="match status" value="1"/>
</dbReference>
<dbReference type="Gene3D" id="3.40.50.10050">
    <property type="entry name" value="Translation initiation factor IF- 2, domain 3"/>
    <property type="match status" value="1"/>
</dbReference>
<evidence type="ECO:0000259" key="3">
    <source>
        <dbReference type="Pfam" id="PF11987"/>
    </source>
</evidence>
<dbReference type="InterPro" id="IPR036925">
    <property type="entry name" value="TIF_IF2_dom3_sf"/>
</dbReference>
<dbReference type="InterPro" id="IPR029459">
    <property type="entry name" value="EFTU-type"/>
</dbReference>
<dbReference type="PANTHER" id="PTHR43381">
    <property type="entry name" value="TRANSLATION INITIATION FACTOR IF-2-RELATED"/>
    <property type="match status" value="1"/>
</dbReference>
<keyword evidence="2" id="KW-0342">GTP-binding</keyword>
<feature type="domain" description="Translation initiation factor IF- 2" evidence="3">
    <location>
        <begin position="9"/>
        <end position="51"/>
    </location>
</feature>
<dbReference type="Gene3D" id="2.40.30.10">
    <property type="entry name" value="Translation factors"/>
    <property type="match status" value="1"/>
</dbReference>
<dbReference type="Pfam" id="PF14578">
    <property type="entry name" value="GTP_EFTU_D4"/>
    <property type="match status" value="1"/>
</dbReference>
<dbReference type="AlphaFoldDB" id="A0A0A9CX58"/>
<proteinExistence type="predicted"/>
<accession>A0A0A9CX58</accession>
<dbReference type="InterPro" id="IPR015760">
    <property type="entry name" value="TIF_IF2"/>
</dbReference>
<dbReference type="GO" id="GO:0005739">
    <property type="term" value="C:mitochondrion"/>
    <property type="evidence" value="ECO:0007669"/>
    <property type="project" value="TreeGrafter"/>
</dbReference>
<dbReference type="EMBL" id="GBRH01221833">
    <property type="protein sequence ID" value="JAD76062.1"/>
    <property type="molecule type" value="Transcribed_RNA"/>
</dbReference>
<dbReference type="InterPro" id="IPR009000">
    <property type="entry name" value="Transl_B-barrel_sf"/>
</dbReference>
<reference evidence="5" key="2">
    <citation type="journal article" date="2015" name="Data Brief">
        <title>Shoot transcriptome of the giant reed, Arundo donax.</title>
        <authorList>
            <person name="Barrero R.A."/>
            <person name="Guerrero F.D."/>
            <person name="Moolhuijzen P."/>
            <person name="Goolsby J.A."/>
            <person name="Tidwell J."/>
            <person name="Bellgard S.E."/>
            <person name="Bellgard M.I."/>
        </authorList>
    </citation>
    <scope>NUCLEOTIDE SEQUENCE</scope>
    <source>
        <tissue evidence="5">Shoot tissue taken approximately 20 cm above the soil surface</tissue>
    </source>
</reference>
<evidence type="ECO:0000256" key="1">
    <source>
        <dbReference type="ARBA" id="ARBA00022741"/>
    </source>
</evidence>
<dbReference type="Pfam" id="PF11987">
    <property type="entry name" value="IF-2"/>
    <property type="match status" value="1"/>
</dbReference>
<dbReference type="GO" id="GO:0003743">
    <property type="term" value="F:translation initiation factor activity"/>
    <property type="evidence" value="ECO:0007669"/>
    <property type="project" value="TreeGrafter"/>
</dbReference>
<feature type="domain" description="Elongation factor Tu-type" evidence="4">
    <location>
        <begin position="73"/>
        <end position="108"/>
    </location>
</feature>
<dbReference type="InterPro" id="IPR023115">
    <property type="entry name" value="TIF_IF2_dom3"/>
</dbReference>
<sequence>MKATAMLKRKEEYATILAFDVKVMPEAFDLAAESGVKILTADTVYKLVDNFTDHIKKLKEEKKKQCAADAVFPCTLKILPNRVYHSKDPIVCDVEVLEGIVKVGTPICACVPSKDRGADIVHGLGRISSDANIQWHAG</sequence>
<keyword evidence="1" id="KW-0547">Nucleotide-binding</keyword>
<protein>
    <submittedName>
        <fullName evidence="5">Uncharacterized protein</fullName>
    </submittedName>
</protein>
<name>A0A0A9CX58_ARUDO</name>